<organism evidence="2 3">
    <name type="scientific">Arabidopsis thaliana x Arabidopsis arenosa</name>
    <dbReference type="NCBI Taxonomy" id="1240361"/>
    <lineage>
        <taxon>Eukaryota</taxon>
        <taxon>Viridiplantae</taxon>
        <taxon>Streptophyta</taxon>
        <taxon>Embryophyta</taxon>
        <taxon>Tracheophyta</taxon>
        <taxon>Spermatophyta</taxon>
        <taxon>Magnoliopsida</taxon>
        <taxon>eudicotyledons</taxon>
        <taxon>Gunneridae</taxon>
        <taxon>Pentapetalae</taxon>
        <taxon>rosids</taxon>
        <taxon>malvids</taxon>
        <taxon>Brassicales</taxon>
        <taxon>Brassicaceae</taxon>
        <taxon>Camelineae</taxon>
        <taxon>Arabidopsis</taxon>
    </lineage>
</organism>
<dbReference type="Pfam" id="PF00646">
    <property type="entry name" value="F-box"/>
    <property type="match status" value="1"/>
</dbReference>
<proteinExistence type="predicted"/>
<evidence type="ECO:0000259" key="1">
    <source>
        <dbReference type="PROSITE" id="PS50181"/>
    </source>
</evidence>
<comment type="caution">
    <text evidence="2">The sequence shown here is derived from an EMBL/GenBank/DDBJ whole genome shotgun (WGS) entry which is preliminary data.</text>
</comment>
<dbReference type="InterPro" id="IPR056592">
    <property type="entry name" value="Beta-prop_At3g26010-like"/>
</dbReference>
<dbReference type="InterPro" id="IPR050796">
    <property type="entry name" value="SCF_F-box_component"/>
</dbReference>
<dbReference type="EMBL" id="JAEFBK010000010">
    <property type="protein sequence ID" value="KAG7559124.1"/>
    <property type="molecule type" value="Genomic_DNA"/>
</dbReference>
<dbReference type="InterPro" id="IPR001810">
    <property type="entry name" value="F-box_dom"/>
</dbReference>
<protein>
    <submittedName>
        <fullName evidence="2">F-box-like domain superfamily</fullName>
    </submittedName>
</protein>
<keyword evidence="3" id="KW-1185">Reference proteome</keyword>
<dbReference type="PANTHER" id="PTHR31672">
    <property type="entry name" value="BNACNNG10540D PROTEIN"/>
    <property type="match status" value="1"/>
</dbReference>
<dbReference type="AlphaFoldDB" id="A0A8T1ZL02"/>
<reference evidence="2 3" key="1">
    <citation type="submission" date="2020-12" db="EMBL/GenBank/DDBJ databases">
        <title>Concerted genomic and epigenomic changes stabilize Arabidopsis allopolyploids.</title>
        <authorList>
            <person name="Chen Z."/>
        </authorList>
    </citation>
    <scope>NUCLEOTIDE SEQUENCE [LARGE SCALE GENOMIC DNA]</scope>
    <source>
        <strain evidence="2">Allo738</strain>
        <tissue evidence="2">Leaf</tissue>
    </source>
</reference>
<gene>
    <name evidence="2" type="ORF">ISN45_Aa05g007320</name>
</gene>
<dbReference type="Proteomes" id="UP000694240">
    <property type="component" value="Chromosome 10"/>
</dbReference>
<dbReference type="SMART" id="SM00256">
    <property type="entry name" value="FBOX"/>
    <property type="match status" value="1"/>
</dbReference>
<evidence type="ECO:0000313" key="2">
    <source>
        <dbReference type="EMBL" id="KAG7559124.1"/>
    </source>
</evidence>
<name>A0A8T1ZL02_9BRAS</name>
<accession>A0A8T1ZL02</accession>
<feature type="domain" description="F-box" evidence="1">
    <location>
        <begin position="1"/>
        <end position="42"/>
    </location>
</feature>
<dbReference type="Pfam" id="PF24750">
    <property type="entry name" value="b-prop_At3g26010-like"/>
    <property type="match status" value="1"/>
</dbReference>
<dbReference type="PROSITE" id="PS50181">
    <property type="entry name" value="FBOX"/>
    <property type="match status" value="1"/>
</dbReference>
<sequence length="407" mass="46705">MDLPESVTALILARLTIMDIARLKLVSREWKFLLESSYFRDLYGTINQRKLSSSWSILYNDQSSNTALEFFCERWGLTKSLGSCVTRFLDEMKAANNNRRVRILAITEGLILTKFGHGTFCVADPVLREWIKIPRPPPYSSQDDLQGAAIVTHMNNGDLLGYKVVRYGVSILGIGMKRDRLCFQIYSSDSGKWTYHYVSTQRPISKLLPSNPLNLNGYLHWLCRATQVIFAHDFYVPTELCRVIDLPQRSAKGYFKQPGQGDEATLTISCGSLMYMNTDTGRPNQQLKIWRLKNYTSGSSKDSWEFLWNLRPCLDLCAGCVPVAMHPFDKEVVYLVTRQTNFLQTHAHLVICNLRTKKFQLHKDWKQKTIEFGDYEPRLFHQFLLPQRLGSIPCPPGCTLATLTDQH</sequence>
<evidence type="ECO:0000313" key="3">
    <source>
        <dbReference type="Proteomes" id="UP000694240"/>
    </source>
</evidence>